<feature type="region of interest" description="Disordered" evidence="1">
    <location>
        <begin position="24"/>
        <end position="67"/>
    </location>
</feature>
<dbReference type="PROSITE" id="PS51257">
    <property type="entry name" value="PROKAR_LIPOPROTEIN"/>
    <property type="match status" value="1"/>
</dbReference>
<evidence type="ECO:0000256" key="1">
    <source>
        <dbReference type="SAM" id="MobiDB-lite"/>
    </source>
</evidence>
<name>A0A1H0XVM1_9EURY</name>
<keyword evidence="5" id="KW-1185">Reference proteome</keyword>
<dbReference type="RefSeq" id="WP_092531652.1">
    <property type="nucleotide sequence ID" value="NZ_FNKQ01000001.1"/>
</dbReference>
<organism evidence="3 4">
    <name type="scientific">Halopelagius longus</name>
    <dbReference type="NCBI Taxonomy" id="1236180"/>
    <lineage>
        <taxon>Archaea</taxon>
        <taxon>Methanobacteriati</taxon>
        <taxon>Methanobacteriota</taxon>
        <taxon>Stenosarchaea group</taxon>
        <taxon>Halobacteria</taxon>
        <taxon>Halobacteriales</taxon>
        <taxon>Haloferacaceae</taxon>
    </lineage>
</organism>
<reference evidence="4" key="1">
    <citation type="submission" date="2016-10" db="EMBL/GenBank/DDBJ databases">
        <authorList>
            <person name="Varghese N."/>
            <person name="Submissions S."/>
        </authorList>
    </citation>
    <scope>NUCLEOTIDE SEQUENCE [LARGE SCALE GENOMIC DNA]</scope>
    <source>
        <strain evidence="4">CGMCC 1.12397</strain>
    </source>
</reference>
<evidence type="ECO:0000313" key="3">
    <source>
        <dbReference type="EMBL" id="SDQ06942.1"/>
    </source>
</evidence>
<proteinExistence type="predicted"/>
<dbReference type="OrthoDB" id="275796at2157"/>
<dbReference type="Proteomes" id="UP000199289">
    <property type="component" value="Unassembled WGS sequence"/>
</dbReference>
<accession>A0A1H0XVM1</accession>
<sequence length="214" mass="22716">MPSTRRAFVGGFACLGSTVLGGCLGGAPTASNRGDDGTNRDEPTTDGEPTPDPTPGEADPVSVSKTVEDVAYVPENETVRIVAAYRHANHEAVVNGSEPPEREPVYEEIPWERWAEAECATVASKAVAERLADELDGNGGASVGVTAGDDGLFVSVEYVVTYDRDGEKVSETNAAFDRLVAATPREVTATVTLDGRTATRTVPTRVRYSERHYA</sequence>
<dbReference type="EMBL" id="QQST01000001">
    <property type="protein sequence ID" value="RDI72119.1"/>
    <property type="molecule type" value="Genomic_DNA"/>
</dbReference>
<reference evidence="2 5" key="3">
    <citation type="submission" date="2018-07" db="EMBL/GenBank/DDBJ databases">
        <title>Genome sequence of extremly halophilic archaeon Halopelagius longus strain BC12-B1.</title>
        <authorList>
            <person name="Zhang X."/>
        </authorList>
    </citation>
    <scope>NUCLEOTIDE SEQUENCE [LARGE SCALE GENOMIC DNA]</scope>
    <source>
        <strain evidence="2 5">BC12-B1</strain>
    </source>
</reference>
<evidence type="ECO:0000313" key="5">
    <source>
        <dbReference type="Proteomes" id="UP000255421"/>
    </source>
</evidence>
<reference evidence="3" key="2">
    <citation type="submission" date="2016-10" db="EMBL/GenBank/DDBJ databases">
        <authorList>
            <person name="de Groot N.N."/>
        </authorList>
    </citation>
    <scope>NUCLEOTIDE SEQUENCE [LARGE SCALE GENOMIC DNA]</scope>
    <source>
        <strain evidence="3">CGMCC 1.12397</strain>
    </source>
</reference>
<feature type="compositionally biased region" description="Basic and acidic residues" evidence="1">
    <location>
        <begin position="33"/>
        <end position="43"/>
    </location>
</feature>
<dbReference type="EMBL" id="FNKQ01000001">
    <property type="protein sequence ID" value="SDQ06942.1"/>
    <property type="molecule type" value="Genomic_DNA"/>
</dbReference>
<dbReference type="AlphaFoldDB" id="A0A1H0XVM1"/>
<evidence type="ECO:0000313" key="2">
    <source>
        <dbReference type="EMBL" id="RDI72119.1"/>
    </source>
</evidence>
<evidence type="ECO:0000313" key="4">
    <source>
        <dbReference type="Proteomes" id="UP000199289"/>
    </source>
</evidence>
<dbReference type="Proteomes" id="UP000255421">
    <property type="component" value="Unassembled WGS sequence"/>
</dbReference>
<protein>
    <submittedName>
        <fullName evidence="3">Uncharacterized protein</fullName>
    </submittedName>
</protein>
<gene>
    <name evidence="2" type="ORF">DWB78_10560</name>
    <name evidence="3" type="ORF">SAMN05216278_0220</name>
</gene>